<dbReference type="SUPFAM" id="SSF53335">
    <property type="entry name" value="S-adenosyl-L-methionine-dependent methyltransferases"/>
    <property type="match status" value="1"/>
</dbReference>
<dbReference type="InterPro" id="IPR052290">
    <property type="entry name" value="Sphingo_C9-MT"/>
</dbReference>
<dbReference type="EMBL" id="CP089275">
    <property type="protein sequence ID" value="USP75324.1"/>
    <property type="molecule type" value="Genomic_DNA"/>
</dbReference>
<evidence type="ECO:0000256" key="16">
    <source>
        <dbReference type="SAM" id="Phobius"/>
    </source>
</evidence>
<evidence type="ECO:0000256" key="5">
    <source>
        <dbReference type="ARBA" id="ARBA00022516"/>
    </source>
</evidence>
<evidence type="ECO:0000256" key="11">
    <source>
        <dbReference type="ARBA" id="ARBA00022989"/>
    </source>
</evidence>
<evidence type="ECO:0000256" key="1">
    <source>
        <dbReference type="ARBA" id="ARBA00004141"/>
    </source>
</evidence>
<dbReference type="PANTHER" id="PTHR45197:SF1">
    <property type="entry name" value="SPHINGOLIPID C9-METHYLTRANSFERASE A-RELATED"/>
    <property type="match status" value="1"/>
</dbReference>
<evidence type="ECO:0000256" key="9">
    <source>
        <dbReference type="ARBA" id="ARBA00022692"/>
    </source>
</evidence>
<dbReference type="AlphaFoldDB" id="A0A9Q9DR34"/>
<dbReference type="EC" id="2.1.1.317" evidence="14"/>
<evidence type="ECO:0000256" key="15">
    <source>
        <dbReference type="SAM" id="MobiDB-lite"/>
    </source>
</evidence>
<evidence type="ECO:0000256" key="8">
    <source>
        <dbReference type="ARBA" id="ARBA00022691"/>
    </source>
</evidence>
<keyword evidence="11 16" id="KW-1133">Transmembrane helix</keyword>
<dbReference type="GO" id="GO:0006665">
    <property type="term" value="P:sphingolipid metabolic process"/>
    <property type="evidence" value="ECO:0007669"/>
    <property type="project" value="UniProtKB-KW"/>
</dbReference>
<keyword evidence="18" id="KW-1185">Reference proteome</keyword>
<evidence type="ECO:0000256" key="6">
    <source>
        <dbReference type="ARBA" id="ARBA00022603"/>
    </source>
</evidence>
<evidence type="ECO:0000256" key="2">
    <source>
        <dbReference type="ARBA" id="ARBA00004760"/>
    </source>
</evidence>
<dbReference type="InterPro" id="IPR029063">
    <property type="entry name" value="SAM-dependent_MTases_sf"/>
</dbReference>
<dbReference type="GO" id="GO:0008168">
    <property type="term" value="F:methyltransferase activity"/>
    <property type="evidence" value="ECO:0007669"/>
    <property type="project" value="UniProtKB-KW"/>
</dbReference>
<feature type="region of interest" description="Disordered" evidence="15">
    <location>
        <begin position="1"/>
        <end position="23"/>
    </location>
</feature>
<evidence type="ECO:0000256" key="14">
    <source>
        <dbReference type="ARBA" id="ARBA00039020"/>
    </source>
</evidence>
<protein>
    <recommendedName>
        <fullName evidence="14">sphingolipid C(9)-methyltransferase</fullName>
        <ecNumber evidence="14">2.1.1.317</ecNumber>
    </recommendedName>
</protein>
<evidence type="ECO:0000256" key="3">
    <source>
        <dbReference type="ARBA" id="ARBA00004991"/>
    </source>
</evidence>
<comment type="pathway">
    <text evidence="2">Lipid metabolism; sphingolipid metabolism.</text>
</comment>
<comment type="pathway">
    <text evidence="3">Sphingolipid metabolism.</text>
</comment>
<evidence type="ECO:0000256" key="12">
    <source>
        <dbReference type="ARBA" id="ARBA00023098"/>
    </source>
</evidence>
<evidence type="ECO:0000313" key="17">
    <source>
        <dbReference type="EMBL" id="USP75324.1"/>
    </source>
</evidence>
<organism evidence="17 18">
    <name type="scientific">Curvularia clavata</name>
    <dbReference type="NCBI Taxonomy" id="95742"/>
    <lineage>
        <taxon>Eukaryota</taxon>
        <taxon>Fungi</taxon>
        <taxon>Dikarya</taxon>
        <taxon>Ascomycota</taxon>
        <taxon>Pezizomycotina</taxon>
        <taxon>Dothideomycetes</taxon>
        <taxon>Pleosporomycetidae</taxon>
        <taxon>Pleosporales</taxon>
        <taxon>Pleosporineae</taxon>
        <taxon>Pleosporaceae</taxon>
        <taxon>Curvularia</taxon>
    </lineage>
</organism>
<keyword evidence="7" id="KW-0808">Transferase</keyword>
<keyword evidence="6" id="KW-0489">Methyltransferase</keyword>
<dbReference type="CDD" id="cd02440">
    <property type="entry name" value="AdoMet_MTases"/>
    <property type="match status" value="1"/>
</dbReference>
<feature type="transmembrane region" description="Helical" evidence="16">
    <location>
        <begin position="80"/>
        <end position="99"/>
    </location>
</feature>
<dbReference type="PANTHER" id="PTHR45197">
    <property type="entry name" value="SYNTHASE, PUTATIVE (AFU_ORTHOLOGUE AFUA_7G04190)-RELATED"/>
    <property type="match status" value="1"/>
</dbReference>
<name>A0A9Q9DR34_CURCL</name>
<dbReference type="Gene3D" id="3.40.50.150">
    <property type="entry name" value="Vaccinia Virus protein VP39"/>
    <property type="match status" value="1"/>
</dbReference>
<gene>
    <name evidence="17" type="ORF">yc1106_02598</name>
</gene>
<keyword evidence="5" id="KW-0444">Lipid biosynthesis</keyword>
<dbReference type="OrthoDB" id="412182at2759"/>
<accession>A0A9Q9DR34</accession>
<proteinExistence type="inferred from homology"/>
<dbReference type="Proteomes" id="UP001056012">
    <property type="component" value="Chromosome 2"/>
</dbReference>
<evidence type="ECO:0000313" key="18">
    <source>
        <dbReference type="Proteomes" id="UP001056012"/>
    </source>
</evidence>
<keyword evidence="10" id="KW-0746">Sphingolipid metabolism</keyword>
<comment type="subcellular location">
    <subcellularLocation>
        <location evidence="1">Membrane</location>
        <topology evidence="1">Multi-pass membrane protein</topology>
    </subcellularLocation>
</comment>
<feature type="transmembrane region" description="Helical" evidence="16">
    <location>
        <begin position="56"/>
        <end position="74"/>
    </location>
</feature>
<evidence type="ECO:0000256" key="7">
    <source>
        <dbReference type="ARBA" id="ARBA00022679"/>
    </source>
</evidence>
<dbReference type="VEuPathDB" id="FungiDB:yc1106_02598"/>
<keyword evidence="9 16" id="KW-0812">Transmembrane</keyword>
<sequence>MSSNTSEETFEFVETPPAPSPTAPAFDCGVKTTSYPTIANAPCPAEGSGRESFNNYVLISLLVGVPAYITWSWGMGFKTWLFLTIVLCLPILGPFWWLTSEFAPRKNEKAKLPGKPIEHYLKFNKAEDRDAYYGKKQIPLETFQEKYFDGDIELNGDMLEILEWRHDWSKPRFTLGLIKHFLFGMIPEMIVHSKSQGKYAVHFQFLHVLTPLQTKNKSATTMTVAMISTADINKEESLEQLQDNKMSVVCEKIDLQPGERMLDIGCGWGTLTKFASVNYDAKVTGITLGRNQTAWGNNGLRKAGIEAEQSNILCMDYREIPVPSGGYNKITCLEMAEHVGVRHLGAFFRQVYDMLEDDGVFFLQIAGLRKAWQFEDFTWGLFMNKYIFPGADASTPLGFVIDTLEGAGFEVKMVDTIGVHYSATLWRWYRNWLANKDKVIAKYGVRWFKIWEYFLAYSTITSRQGSATCYQITCVKNLNAVHRIDGIKTQFSLAGALAASRAKLAKAQ</sequence>
<keyword evidence="12" id="KW-0443">Lipid metabolism</keyword>
<dbReference type="GO" id="GO:0032259">
    <property type="term" value="P:methylation"/>
    <property type="evidence" value="ECO:0007669"/>
    <property type="project" value="UniProtKB-KW"/>
</dbReference>
<comment type="similarity">
    <text evidence="4">Belongs to the CFA/CMAS family.</text>
</comment>
<evidence type="ECO:0000256" key="13">
    <source>
        <dbReference type="ARBA" id="ARBA00023136"/>
    </source>
</evidence>
<keyword evidence="13 16" id="KW-0472">Membrane</keyword>
<evidence type="ECO:0000256" key="4">
    <source>
        <dbReference type="ARBA" id="ARBA00010815"/>
    </source>
</evidence>
<reference evidence="17" key="1">
    <citation type="submission" date="2021-12" db="EMBL/GenBank/DDBJ databases">
        <title>Curvularia clavata genome.</title>
        <authorList>
            <person name="Cao Y."/>
        </authorList>
    </citation>
    <scope>NUCLEOTIDE SEQUENCE</scope>
    <source>
        <strain evidence="17">Yc1106</strain>
    </source>
</reference>
<evidence type="ECO:0000256" key="10">
    <source>
        <dbReference type="ARBA" id="ARBA00022919"/>
    </source>
</evidence>
<dbReference type="Pfam" id="PF02353">
    <property type="entry name" value="CMAS"/>
    <property type="match status" value="1"/>
</dbReference>
<keyword evidence="8" id="KW-0949">S-adenosyl-L-methionine</keyword>
<dbReference type="GO" id="GO:0016020">
    <property type="term" value="C:membrane"/>
    <property type="evidence" value="ECO:0007669"/>
    <property type="project" value="UniProtKB-SubCell"/>
</dbReference>